<dbReference type="SMART" id="SM01190">
    <property type="entry name" value="EMP24_GP25L"/>
    <property type="match status" value="1"/>
</dbReference>
<evidence type="ECO:0000313" key="7">
    <source>
        <dbReference type="Proteomes" id="UP000887561"/>
    </source>
</evidence>
<dbReference type="Proteomes" id="UP000887561">
    <property type="component" value="Unplaced"/>
</dbReference>
<dbReference type="PROSITE" id="PS50866">
    <property type="entry name" value="GOLD"/>
    <property type="match status" value="1"/>
</dbReference>
<dbReference type="Pfam" id="PF01105">
    <property type="entry name" value="EMP24_GP25L"/>
    <property type="match status" value="1"/>
</dbReference>
<keyword evidence="4" id="KW-0472">Membrane</keyword>
<dbReference type="InterPro" id="IPR015915">
    <property type="entry name" value="Kelch-typ_b-propeller"/>
</dbReference>
<feature type="coiled-coil region" evidence="3">
    <location>
        <begin position="764"/>
        <end position="791"/>
    </location>
</feature>
<keyword evidence="4" id="KW-1133">Transmembrane helix</keyword>
<sequence length="1148" mass="131037">MSLVMLPIKENEQPPCTHVDISLSSEDQEDTSWIDCSEELSKNCFSQFGELRKSGHLTDVIIKVEGREIPAHRIILAATIPFFNAMFTCEMIEAYSNVITLPNIDADTMESILNFAYSGRLKFTFKNIERLLKAAVRDYLQLTILSNRCAEIWKYRISEKNVFSIRRFALMYNIPQAVIDADCYIQQNFCFISKTTEFAQLDFTTLINILNWDQLHVDNEGRVFEAVCHWIEFDISNRLVFAPKLLTAVRLPLLRPAYLIDKVSRNPYFCNSMECRDLIDEAKNYHLMPERRSNFNSIFKINIRVCTEIPGNIYVLGGLNQIQPSTVEFYDPTIKKWKPSKVMTSQRTRVGVAVSNGKIYVVGGYNGSERLRCVEMFDTVSGNWVKLVSMFKRRSAMCATALGEHVYVIGGYDGTNALDSVEVYEIKSDYWAFGPPMLAKRCAAGIAISKGYYDGNFLKSAEVYDPETDTWSSIAPMNLFRARVSLVTNGNFLYAIGGYDGENNLNSVEIYNPAKNQWEFGAAMTSHEGGVGAVVVPTMPRMHTNRNNNNNGTGIMLINEHCNQNGIGEDQREHARRTVRRYYEDDLELDLIEYGETLNATRRFPRFCAAFLAQQKVGLALATKRMRRLLPSTILILLFIISTLIGYSSSIYFHIAETERKCFIEEIPDETMVMSRYKVQLFDPNTKAFGDYPTIGMHVEVKDPEEKMILSKLYTNEGIFTFTSHSPGEHLICLYSNTTAWFSGAQLRVHLDIQVGEHAQDYQQIAAKDKLNDLQLRVRQLLDQVEQITKEQNYQRYREERFRQTSEGTNSRVLWWSAGQTIVLLLTGLSGVGIGFGYFRNKRDTKHYDLDEQDDKTFIVTDPESIHNFAYKLTKDETKSFEKIDGIILNAATKVKKYKLNKQGIETNLATNHFGNFLLVGLLLQKLLNQDTSSKIVFVNTNIAAKDGLNLNLFGLNDGKFVKKLTSTCEIVDPEKGSYDMHAAYKYSKLMDLLFARELAERLKDTQVQVVVADPGGTKTDLNKDEPSQKFFLTRWTSNALGYVAGNRRPVNTAIYPILYALGEDGVKNGTFISPRQVPREWGENAENVQLRQKVWLMSEQWTKLADYMGRMEEGLEKLGYFSKDSHGDDEGEKKKTRQRSAKYLWLA</sequence>
<feature type="domain" description="BTB" evidence="5">
    <location>
        <begin position="58"/>
        <end position="125"/>
    </location>
</feature>
<dbReference type="InterPro" id="IPR011043">
    <property type="entry name" value="Gal_Oxase/kelch_b-propeller"/>
</dbReference>
<dbReference type="Pfam" id="PF24681">
    <property type="entry name" value="Kelch_KLHDC2_KLHL20_DRC7"/>
    <property type="match status" value="1"/>
</dbReference>
<dbReference type="InterPro" id="IPR011333">
    <property type="entry name" value="SKP1/BTB/POZ_sf"/>
</dbReference>
<dbReference type="Gene3D" id="1.25.40.420">
    <property type="match status" value="1"/>
</dbReference>
<dbReference type="PANTHER" id="PTHR45632">
    <property type="entry name" value="LD33804P"/>
    <property type="match status" value="1"/>
</dbReference>
<keyword evidence="7" id="KW-1185">Reference proteome</keyword>
<dbReference type="Gene3D" id="3.40.50.720">
    <property type="entry name" value="NAD(P)-binding Rossmann-like Domain"/>
    <property type="match status" value="1"/>
</dbReference>
<evidence type="ECO:0000259" key="6">
    <source>
        <dbReference type="PROSITE" id="PS50866"/>
    </source>
</evidence>
<keyword evidence="4" id="KW-0812">Transmembrane</keyword>
<feature type="transmembrane region" description="Helical" evidence="4">
    <location>
        <begin position="813"/>
        <end position="839"/>
    </location>
</feature>
<dbReference type="Gene3D" id="2.120.10.80">
    <property type="entry name" value="Kelch-type beta propeller"/>
    <property type="match status" value="1"/>
</dbReference>
<dbReference type="PRINTS" id="PR00501">
    <property type="entry name" value="KELCHREPEAT"/>
</dbReference>
<proteinExistence type="predicted"/>
<dbReference type="InterPro" id="IPR006652">
    <property type="entry name" value="Kelch_1"/>
</dbReference>
<feature type="transmembrane region" description="Helical" evidence="4">
    <location>
        <begin position="634"/>
        <end position="655"/>
    </location>
</feature>
<dbReference type="Pfam" id="PF01344">
    <property type="entry name" value="Kelch_1"/>
    <property type="match status" value="1"/>
</dbReference>
<dbReference type="PROSITE" id="PS50097">
    <property type="entry name" value="BTB"/>
    <property type="match status" value="1"/>
</dbReference>
<dbReference type="AlphaFoldDB" id="A0A915MA67"/>
<keyword evidence="1" id="KW-0880">Kelch repeat</keyword>
<dbReference type="SUPFAM" id="SSF51735">
    <property type="entry name" value="NAD(P)-binding Rossmann-fold domains"/>
    <property type="match status" value="1"/>
</dbReference>
<dbReference type="SUPFAM" id="SSF54695">
    <property type="entry name" value="POZ domain"/>
    <property type="match status" value="1"/>
</dbReference>
<feature type="domain" description="GOLD" evidence="6">
    <location>
        <begin position="660"/>
        <end position="755"/>
    </location>
</feature>
<dbReference type="SMART" id="SM00225">
    <property type="entry name" value="BTB"/>
    <property type="match status" value="1"/>
</dbReference>
<evidence type="ECO:0000259" key="5">
    <source>
        <dbReference type="PROSITE" id="PS50097"/>
    </source>
</evidence>
<name>A0A915MA67_MELJA</name>
<dbReference type="WBParaSite" id="scaffold3291_cov213.g6369">
    <property type="protein sequence ID" value="scaffold3291_cov213.g6369"/>
    <property type="gene ID" value="scaffold3291_cov213.g6369"/>
</dbReference>
<dbReference type="InterPro" id="IPR000210">
    <property type="entry name" value="BTB/POZ_dom"/>
</dbReference>
<dbReference type="SUPFAM" id="SSF50965">
    <property type="entry name" value="Galactose oxidase, central domain"/>
    <property type="match status" value="1"/>
</dbReference>
<dbReference type="InterPro" id="IPR009038">
    <property type="entry name" value="GOLD_dom"/>
</dbReference>
<dbReference type="Pfam" id="PF00651">
    <property type="entry name" value="BTB"/>
    <property type="match status" value="1"/>
</dbReference>
<evidence type="ECO:0000256" key="2">
    <source>
        <dbReference type="ARBA" id="ARBA00022737"/>
    </source>
</evidence>
<dbReference type="PANTHER" id="PTHR45632:SF17">
    <property type="entry name" value="KELCH-LIKE PROTEIN 31"/>
    <property type="match status" value="1"/>
</dbReference>
<reference evidence="8" key="1">
    <citation type="submission" date="2022-11" db="UniProtKB">
        <authorList>
            <consortium name="WormBaseParasite"/>
        </authorList>
    </citation>
    <scope>IDENTIFICATION</scope>
</reference>
<evidence type="ECO:0000313" key="8">
    <source>
        <dbReference type="WBParaSite" id="scaffold3291_cov213.g6369"/>
    </source>
</evidence>
<dbReference type="SMART" id="SM00612">
    <property type="entry name" value="Kelch"/>
    <property type="match status" value="5"/>
</dbReference>
<dbReference type="Gene3D" id="3.30.710.10">
    <property type="entry name" value="Potassium Channel Kv1.1, Chain A"/>
    <property type="match status" value="1"/>
</dbReference>
<keyword evidence="2" id="KW-0677">Repeat</keyword>
<dbReference type="Pfam" id="PF07707">
    <property type="entry name" value="BACK"/>
    <property type="match status" value="1"/>
</dbReference>
<organism evidence="7 8">
    <name type="scientific">Meloidogyne javanica</name>
    <name type="common">Root-knot nematode worm</name>
    <dbReference type="NCBI Taxonomy" id="6303"/>
    <lineage>
        <taxon>Eukaryota</taxon>
        <taxon>Metazoa</taxon>
        <taxon>Ecdysozoa</taxon>
        <taxon>Nematoda</taxon>
        <taxon>Chromadorea</taxon>
        <taxon>Rhabditida</taxon>
        <taxon>Tylenchina</taxon>
        <taxon>Tylenchomorpha</taxon>
        <taxon>Tylenchoidea</taxon>
        <taxon>Meloidogynidae</taxon>
        <taxon>Meloidogyninae</taxon>
        <taxon>Meloidogyne</taxon>
        <taxon>Meloidogyne incognita group</taxon>
    </lineage>
</organism>
<dbReference type="GO" id="GO:0005737">
    <property type="term" value="C:cytoplasm"/>
    <property type="evidence" value="ECO:0007669"/>
    <property type="project" value="UniProtKB-ARBA"/>
</dbReference>
<dbReference type="InterPro" id="IPR036291">
    <property type="entry name" value="NAD(P)-bd_dom_sf"/>
</dbReference>
<dbReference type="InterPro" id="IPR011705">
    <property type="entry name" value="BACK"/>
</dbReference>
<dbReference type="SMART" id="SM00875">
    <property type="entry name" value="BACK"/>
    <property type="match status" value="1"/>
</dbReference>
<accession>A0A915MA67</accession>
<keyword evidence="3" id="KW-0175">Coiled coil</keyword>
<protein>
    <submittedName>
        <fullName evidence="8">BTB domain-containing protein</fullName>
    </submittedName>
</protein>
<evidence type="ECO:0000256" key="1">
    <source>
        <dbReference type="ARBA" id="ARBA00022441"/>
    </source>
</evidence>
<evidence type="ECO:0000256" key="4">
    <source>
        <dbReference type="SAM" id="Phobius"/>
    </source>
</evidence>
<dbReference type="FunFam" id="1.25.40.420:FF:000001">
    <property type="entry name" value="Kelch-like family member 12"/>
    <property type="match status" value="1"/>
</dbReference>
<evidence type="ECO:0000256" key="3">
    <source>
        <dbReference type="SAM" id="Coils"/>
    </source>
</evidence>